<reference evidence="3 4" key="1">
    <citation type="submission" date="2019-05" db="EMBL/GenBank/DDBJ databases">
        <authorList>
            <person name="Lee S.D."/>
        </authorList>
    </citation>
    <scope>NUCLEOTIDE SEQUENCE [LARGE SCALE GENOMIC DNA]</scope>
    <source>
        <strain evidence="3 4">C5-26</strain>
    </source>
</reference>
<dbReference type="Proteomes" id="UP000320244">
    <property type="component" value="Unassembled WGS sequence"/>
</dbReference>
<name>A0A563E6N7_9MICO</name>
<dbReference type="InterPro" id="IPR011053">
    <property type="entry name" value="Single_hybrid_motif"/>
</dbReference>
<evidence type="ECO:0000259" key="2">
    <source>
        <dbReference type="PROSITE" id="PS50968"/>
    </source>
</evidence>
<organism evidence="3 4">
    <name type="scientific">Leekyejoonella antrihumi</name>
    <dbReference type="NCBI Taxonomy" id="1660198"/>
    <lineage>
        <taxon>Bacteria</taxon>
        <taxon>Bacillati</taxon>
        <taxon>Actinomycetota</taxon>
        <taxon>Actinomycetes</taxon>
        <taxon>Micrococcales</taxon>
        <taxon>Dermacoccaceae</taxon>
        <taxon>Leekyejoonella</taxon>
    </lineage>
</organism>
<evidence type="ECO:0000256" key="1">
    <source>
        <dbReference type="ARBA" id="ARBA00022823"/>
    </source>
</evidence>
<keyword evidence="1" id="KW-0450">Lipoyl</keyword>
<protein>
    <submittedName>
        <fullName evidence="3">Biotin attachment protein</fullName>
    </submittedName>
</protein>
<dbReference type="Pfam" id="PF00364">
    <property type="entry name" value="Biotin_lipoyl"/>
    <property type="match status" value="1"/>
</dbReference>
<dbReference type="EMBL" id="VCQV01000003">
    <property type="protein sequence ID" value="TWP38167.1"/>
    <property type="molecule type" value="Genomic_DNA"/>
</dbReference>
<dbReference type="Gene3D" id="2.40.50.100">
    <property type="match status" value="1"/>
</dbReference>
<dbReference type="PROSITE" id="PS00189">
    <property type="entry name" value="LIPOYL"/>
    <property type="match status" value="1"/>
</dbReference>
<dbReference type="PROSITE" id="PS50968">
    <property type="entry name" value="BIOTINYL_LIPOYL"/>
    <property type="match status" value="1"/>
</dbReference>
<dbReference type="OrthoDB" id="3629907at2"/>
<reference evidence="3 4" key="2">
    <citation type="submission" date="2019-08" db="EMBL/GenBank/DDBJ databases">
        <title>Jejuicoccus antrihumi gen. nov., sp. nov., a new member of the family Dermacoccaceae isolated from a cave.</title>
        <authorList>
            <person name="Schumann P."/>
            <person name="Kim I.S."/>
        </authorList>
    </citation>
    <scope>NUCLEOTIDE SEQUENCE [LARGE SCALE GENOMIC DNA]</scope>
    <source>
        <strain evidence="3 4">C5-26</strain>
    </source>
</reference>
<dbReference type="SUPFAM" id="SSF51230">
    <property type="entry name" value="Single hybrid motif"/>
    <property type="match status" value="1"/>
</dbReference>
<gene>
    <name evidence="3" type="ORF">FGL98_02760</name>
</gene>
<evidence type="ECO:0000313" key="3">
    <source>
        <dbReference type="EMBL" id="TWP38167.1"/>
    </source>
</evidence>
<dbReference type="RefSeq" id="WP_146315144.1">
    <property type="nucleotide sequence ID" value="NZ_VCQV01000003.1"/>
</dbReference>
<dbReference type="InterPro" id="IPR000089">
    <property type="entry name" value="Biotin_lipoyl"/>
</dbReference>
<evidence type="ECO:0000313" key="4">
    <source>
        <dbReference type="Proteomes" id="UP000320244"/>
    </source>
</evidence>
<keyword evidence="4" id="KW-1185">Reference proteome</keyword>
<comment type="caution">
    <text evidence="3">The sequence shown here is derived from an EMBL/GenBank/DDBJ whole genome shotgun (WGS) entry which is preliminary data.</text>
</comment>
<feature type="domain" description="Lipoyl-binding" evidence="2">
    <location>
        <begin position="1"/>
        <end position="77"/>
    </location>
</feature>
<sequence>MTDVPFPVMSQKEPDAVGVVATWYVAEGEQVVADQLLAEVQLDKVDVEVPAPCAGTVHLTTGEGTEVAQGTIIATID</sequence>
<dbReference type="InterPro" id="IPR003016">
    <property type="entry name" value="2-oxoA_DH_lipoyl-BS"/>
</dbReference>
<accession>A0A563E6N7</accession>
<dbReference type="CDD" id="cd06849">
    <property type="entry name" value="lipoyl_domain"/>
    <property type="match status" value="1"/>
</dbReference>
<dbReference type="AlphaFoldDB" id="A0A563E6N7"/>
<proteinExistence type="predicted"/>